<dbReference type="Proteomes" id="UP000629619">
    <property type="component" value="Unassembled WGS sequence"/>
</dbReference>
<evidence type="ECO:0000313" key="1">
    <source>
        <dbReference type="EMBL" id="GIF03526.1"/>
    </source>
</evidence>
<protein>
    <submittedName>
        <fullName evidence="1">Uncharacterized protein</fullName>
    </submittedName>
</protein>
<keyword evidence="2" id="KW-1185">Reference proteome</keyword>
<proteinExistence type="predicted"/>
<dbReference type="RefSeq" id="WP_239102397.1">
    <property type="nucleotide sequence ID" value="NZ_BOMW01000012.1"/>
</dbReference>
<accession>A0A919N372</accession>
<name>A0A919N372_9ACTN</name>
<dbReference type="AlphaFoldDB" id="A0A919N372"/>
<comment type="caution">
    <text evidence="1">The sequence shown here is derived from an EMBL/GenBank/DDBJ whole genome shotgun (WGS) entry which is preliminary data.</text>
</comment>
<organism evidence="1 2">
    <name type="scientific">Actinoplanes siamensis</name>
    <dbReference type="NCBI Taxonomy" id="1223317"/>
    <lineage>
        <taxon>Bacteria</taxon>
        <taxon>Bacillati</taxon>
        <taxon>Actinomycetota</taxon>
        <taxon>Actinomycetes</taxon>
        <taxon>Micromonosporales</taxon>
        <taxon>Micromonosporaceae</taxon>
        <taxon>Actinoplanes</taxon>
    </lineage>
</organism>
<sequence>MSQVELPSWWSGRVALLGDAAQVKDMVPGGRLAIAFRDYGMRTLKFHPRKERVIDKVLAPMHEAANAIAI</sequence>
<reference evidence="1" key="1">
    <citation type="submission" date="2021-01" db="EMBL/GenBank/DDBJ databases">
        <title>Whole genome shotgun sequence of Actinoplanes siamensis NBRC 109076.</title>
        <authorList>
            <person name="Komaki H."/>
            <person name="Tamura T."/>
        </authorList>
    </citation>
    <scope>NUCLEOTIDE SEQUENCE</scope>
    <source>
        <strain evidence="1">NBRC 109076</strain>
    </source>
</reference>
<dbReference type="EMBL" id="BOMW01000012">
    <property type="protein sequence ID" value="GIF03526.1"/>
    <property type="molecule type" value="Genomic_DNA"/>
</dbReference>
<evidence type="ECO:0000313" key="2">
    <source>
        <dbReference type="Proteomes" id="UP000629619"/>
    </source>
</evidence>
<gene>
    <name evidence="1" type="ORF">Asi03nite_10640</name>
</gene>